<dbReference type="Gene3D" id="2.40.50.140">
    <property type="entry name" value="Nucleic acid-binding proteins"/>
    <property type="match status" value="2"/>
</dbReference>
<organism evidence="3 4">
    <name type="scientific">Brassica rapa subsp. trilocularis</name>
    <dbReference type="NCBI Taxonomy" id="1813537"/>
    <lineage>
        <taxon>Eukaryota</taxon>
        <taxon>Viridiplantae</taxon>
        <taxon>Streptophyta</taxon>
        <taxon>Embryophyta</taxon>
        <taxon>Tracheophyta</taxon>
        <taxon>Spermatophyta</taxon>
        <taxon>Magnoliopsida</taxon>
        <taxon>eudicotyledons</taxon>
        <taxon>Gunneridae</taxon>
        <taxon>Pentapetalae</taxon>
        <taxon>rosids</taxon>
        <taxon>malvids</taxon>
        <taxon>Brassicales</taxon>
        <taxon>Brassicaceae</taxon>
        <taxon>Brassiceae</taxon>
        <taxon>Brassica</taxon>
    </lineage>
</organism>
<comment type="caution">
    <text evidence="3">The sequence shown here is derived from an EMBL/GenBank/DDBJ whole genome shotgun (WGS) entry which is preliminary data.</text>
</comment>
<feature type="compositionally biased region" description="Low complexity" evidence="1">
    <location>
        <begin position="307"/>
        <end position="319"/>
    </location>
</feature>
<gene>
    <name evidence="3" type="primary">A09g508270.1_BraROA</name>
    <name evidence="3" type="ORF">IGI04_035782</name>
</gene>
<proteinExistence type="predicted"/>
<evidence type="ECO:0000313" key="4">
    <source>
        <dbReference type="Proteomes" id="UP000823674"/>
    </source>
</evidence>
<reference evidence="3 4" key="1">
    <citation type="submission" date="2021-03" db="EMBL/GenBank/DDBJ databases">
        <authorList>
            <person name="King G.J."/>
            <person name="Bancroft I."/>
            <person name="Baten A."/>
            <person name="Bloomfield J."/>
            <person name="Borpatragohain P."/>
            <person name="He Z."/>
            <person name="Irish N."/>
            <person name="Irwin J."/>
            <person name="Liu K."/>
            <person name="Mauleon R.P."/>
            <person name="Moore J."/>
            <person name="Morris R."/>
            <person name="Ostergaard L."/>
            <person name="Wang B."/>
            <person name="Wells R."/>
        </authorList>
    </citation>
    <scope>NUCLEOTIDE SEQUENCE [LARGE SCALE GENOMIC DNA]</scope>
    <source>
        <strain evidence="3">R-o-18</strain>
        <tissue evidence="3">Leaf</tissue>
    </source>
</reference>
<dbReference type="PANTHER" id="PTHR47165:SF4">
    <property type="entry name" value="OS03G0429900 PROTEIN"/>
    <property type="match status" value="1"/>
</dbReference>
<evidence type="ECO:0000256" key="1">
    <source>
        <dbReference type="SAM" id="MobiDB-lite"/>
    </source>
</evidence>
<dbReference type="InterPro" id="IPR012340">
    <property type="entry name" value="NA-bd_OB-fold"/>
</dbReference>
<dbReference type="Pfam" id="PF02721">
    <property type="entry name" value="DUF223"/>
    <property type="match status" value="1"/>
</dbReference>
<dbReference type="EMBL" id="JADBGQ010000008">
    <property type="protein sequence ID" value="KAG5384312.1"/>
    <property type="molecule type" value="Genomic_DNA"/>
</dbReference>
<accession>A0ABQ7LDJ1</accession>
<name>A0ABQ7LDJ1_BRACM</name>
<dbReference type="PANTHER" id="PTHR47165">
    <property type="entry name" value="OS03G0429900 PROTEIN"/>
    <property type="match status" value="1"/>
</dbReference>
<feature type="compositionally biased region" description="Polar residues" evidence="1">
    <location>
        <begin position="285"/>
        <end position="295"/>
    </location>
</feature>
<evidence type="ECO:0000313" key="3">
    <source>
        <dbReference type="EMBL" id="KAG5384312.1"/>
    </source>
</evidence>
<feature type="compositionally biased region" description="Polar residues" evidence="1">
    <location>
        <begin position="320"/>
        <end position="332"/>
    </location>
</feature>
<feature type="domain" description="Replication protein A 70 kDa DNA-binding subunit B/D first OB fold" evidence="2">
    <location>
        <begin position="2"/>
        <end position="61"/>
    </location>
</feature>
<dbReference type="Proteomes" id="UP000823674">
    <property type="component" value="Chromosome A09"/>
</dbReference>
<keyword evidence="4" id="KW-1185">Reference proteome</keyword>
<protein>
    <recommendedName>
        <fullName evidence="2">Replication protein A 70 kDa DNA-binding subunit B/D first OB fold domain-containing protein</fullName>
    </recommendedName>
</protein>
<evidence type="ECO:0000259" key="2">
    <source>
        <dbReference type="Pfam" id="PF02721"/>
    </source>
</evidence>
<dbReference type="SUPFAM" id="SSF50249">
    <property type="entry name" value="Nucleic acid-binding proteins"/>
    <property type="match status" value="1"/>
</dbReference>
<sequence>MKGTKIQASCKKAYMDELASKVPVGEWINIDNFSLTGVGRTYRTTNNPLKMNFIHKTDISESTLRIENNFLDLVDFETILSGKPDENILIDVIGQVLDLGDLDTVNCAGGKQRKKLEFTLRDIKYELYLEGEVQISNAYDSSQIFINPDIEEAEAFRQIESGESQAITLSETGHNKLEKKFVSHKWLQYEQKNLGELFESTEPEENAEFPDAITSLIGQTFMFGVYIEKDNATGGGVCYKVGKVWKDLSMLNVLTREESVSAHTQGTINSFGSEAPLLLHDSECNESASTPSSTQEWRKHRKRMRSSNDSSTRSNKSSNLRQSGENTNTPQTNEKRSGLLPLKRVFSTVLGDVTNKVRSTPTELQSGVLNHIESVQRQTESSRGLQSQTFLLINDVFIALADYIMAITWFWFDFDSLTSLSYGGHSSRNDSITSNKRRCADIRPTNLFKAFSIAENTEKHTATTSSPRGQQGFLDETNIEDDSENLCPFEDQRFQIYDISSEEEDTNNEDHSDSETTTLPQEEISVQTVQDDHSAQVLKMATIFQNIFKDKPLKKGWTKSKRPGKAFKKNCVLAWS</sequence>
<dbReference type="InterPro" id="IPR003871">
    <property type="entry name" value="RFA1B/D_OB_1st"/>
</dbReference>
<feature type="region of interest" description="Disordered" evidence="1">
    <location>
        <begin position="283"/>
        <end position="338"/>
    </location>
</feature>